<dbReference type="OrthoDB" id="1061516at2"/>
<accession>A0A6A7WBA7</accession>
<evidence type="ECO:0000259" key="1">
    <source>
        <dbReference type="PROSITE" id="PS50164"/>
    </source>
</evidence>
<proteinExistence type="predicted"/>
<dbReference type="InterPro" id="IPR035901">
    <property type="entry name" value="GIY-YIG_endonuc_sf"/>
</dbReference>
<dbReference type="PROSITE" id="PS50164">
    <property type="entry name" value="GIY_YIG"/>
    <property type="match status" value="1"/>
</dbReference>
<dbReference type="RefSeq" id="WP_158463396.1">
    <property type="nucleotide sequence ID" value="NZ_VZAD01000057.1"/>
</dbReference>
<gene>
    <name evidence="2" type="ORF">F7D20_06945</name>
</gene>
<dbReference type="EMBL" id="VZAD01000057">
    <property type="protein sequence ID" value="MQP11702.1"/>
    <property type="molecule type" value="Genomic_DNA"/>
</dbReference>
<evidence type="ECO:0000313" key="3">
    <source>
        <dbReference type="Proteomes" id="UP000384372"/>
    </source>
</evidence>
<dbReference type="InterPro" id="IPR000305">
    <property type="entry name" value="GIY-YIG_endonuc"/>
</dbReference>
<keyword evidence="3" id="KW-1185">Reference proteome</keyword>
<name>A0A6A7WBA7_9BACT</name>
<protein>
    <recommendedName>
        <fullName evidence="1">GIY-YIG domain-containing protein</fullName>
    </recommendedName>
</protein>
<comment type="caution">
    <text evidence="2">The sequence shown here is derived from an EMBL/GenBank/DDBJ whole genome shotgun (WGS) entry which is preliminary data.</text>
</comment>
<sequence>MSHQKFPNGYWTDEKVVKESQKYHTRIEFKLNSPTACKLAYQRKLIDEMTWLKTDRHKKRGPRKEHKYTKDVILSIVKQNNCVTITDLRLLNEYAYNQAKKKGWLDDLGLIRPKHENGFWTKEEVLKVSKKYPSKMDFQKNEPTAYKWAGEYGILDKMVWMKPHNYDERKDEHNSTVYAYVDKVNNVAYVGLTIDSNNRKRRHKYDSNSAVRKYFGQNIPEPIILKNGLTVLESQYYEDFYKKQYVKEGYLLLNVASTGINTGSTGGIVKWTSKEKVFEESKKYHSRSEFKRKAGGAYNHAKHNKWLDEMTWLKTPERKISWTHDVVIEESHKYEYKCDFRKNAGGAYQTASEKGWLKEMDWLKDRKKPHNYWTKERVFAESHKYSNKKEFRNKSKGAFIKAMIKGWLPEMVWLKPLPLGIISKWTNEAIIEESKKYSSRTEFAINSPTAYQHACKDKNIFSEMPWIKDKKKPDGYWDVKEHVLEEGKKYKNRTAFSVGAYTAWKKAKKYGWIDEIEWATR</sequence>
<reference evidence="2 3" key="1">
    <citation type="submission" date="2019-09" db="EMBL/GenBank/DDBJ databases">
        <title>Distinct polysaccharide growth profiles of human intestinal Prevotella copri isolates.</title>
        <authorList>
            <person name="Fehlner-Peach H."/>
            <person name="Magnabosco C."/>
            <person name="Raghavan V."/>
            <person name="Scher J.U."/>
            <person name="Tett A."/>
            <person name="Cox L.M."/>
            <person name="Gottsegen C."/>
            <person name="Watters A."/>
            <person name="Wiltshire- Gordon J.D."/>
            <person name="Segata N."/>
            <person name="Bonneau R."/>
            <person name="Littman D.R."/>
        </authorList>
    </citation>
    <scope>NUCLEOTIDE SEQUENCE [LARGE SCALE GENOMIC DNA]</scope>
    <source>
        <strain evidence="3">iAQ1173</strain>
    </source>
</reference>
<dbReference type="SUPFAM" id="SSF82771">
    <property type="entry name" value="GIY-YIG endonuclease"/>
    <property type="match status" value="1"/>
</dbReference>
<dbReference type="Proteomes" id="UP000384372">
    <property type="component" value="Unassembled WGS sequence"/>
</dbReference>
<organism evidence="2 3">
    <name type="scientific">Segatella copri</name>
    <dbReference type="NCBI Taxonomy" id="165179"/>
    <lineage>
        <taxon>Bacteria</taxon>
        <taxon>Pseudomonadati</taxon>
        <taxon>Bacteroidota</taxon>
        <taxon>Bacteroidia</taxon>
        <taxon>Bacteroidales</taxon>
        <taxon>Prevotellaceae</taxon>
        <taxon>Segatella</taxon>
    </lineage>
</organism>
<dbReference type="AlphaFoldDB" id="A0A6A7WBA7"/>
<evidence type="ECO:0000313" key="2">
    <source>
        <dbReference type="EMBL" id="MQP11702.1"/>
    </source>
</evidence>
<feature type="domain" description="GIY-YIG" evidence="1">
    <location>
        <begin position="173"/>
        <end position="252"/>
    </location>
</feature>